<dbReference type="EMBL" id="VSRR010049605">
    <property type="protein sequence ID" value="MPC78880.1"/>
    <property type="molecule type" value="Genomic_DNA"/>
</dbReference>
<protein>
    <submittedName>
        <fullName evidence="3">Uncharacterized protein</fullName>
    </submittedName>
</protein>
<reference evidence="3 4" key="1">
    <citation type="submission" date="2019-05" db="EMBL/GenBank/DDBJ databases">
        <title>Another draft genome of Portunus trituberculatus and its Hox gene families provides insights of decapod evolution.</title>
        <authorList>
            <person name="Jeong J.-H."/>
            <person name="Song I."/>
            <person name="Kim S."/>
            <person name="Choi T."/>
            <person name="Kim D."/>
            <person name="Ryu S."/>
            <person name="Kim W."/>
        </authorList>
    </citation>
    <scope>NUCLEOTIDE SEQUENCE [LARGE SCALE GENOMIC DNA]</scope>
    <source>
        <tissue evidence="3">Muscle</tissue>
    </source>
</reference>
<sequence>MDRPVRNKLPKSKYTDEAQGVESKSIIQSMSPSPGTSVQGRLVMLEEKFEDLVKELKVQRSEDEQDREFRKALKERVRRLEENEKRLEDENAHLREEVEKYKRQLEFSRKWRSCKRER</sequence>
<evidence type="ECO:0000313" key="4">
    <source>
        <dbReference type="Proteomes" id="UP000324222"/>
    </source>
</evidence>
<evidence type="ECO:0000313" key="3">
    <source>
        <dbReference type="EMBL" id="MPC78880.1"/>
    </source>
</evidence>
<name>A0A5B7I2V0_PORTR</name>
<keyword evidence="4" id="KW-1185">Reference proteome</keyword>
<proteinExistence type="predicted"/>
<feature type="compositionally biased region" description="Basic residues" evidence="2">
    <location>
        <begin position="1"/>
        <end position="11"/>
    </location>
</feature>
<feature type="coiled-coil region" evidence="1">
    <location>
        <begin position="42"/>
        <end position="104"/>
    </location>
</feature>
<keyword evidence="1" id="KW-0175">Coiled coil</keyword>
<evidence type="ECO:0000256" key="1">
    <source>
        <dbReference type="SAM" id="Coils"/>
    </source>
</evidence>
<dbReference type="Proteomes" id="UP000324222">
    <property type="component" value="Unassembled WGS sequence"/>
</dbReference>
<gene>
    <name evidence="3" type="ORF">E2C01_073382</name>
</gene>
<feature type="region of interest" description="Disordered" evidence="2">
    <location>
        <begin position="1"/>
        <end position="38"/>
    </location>
</feature>
<comment type="caution">
    <text evidence="3">The sequence shown here is derived from an EMBL/GenBank/DDBJ whole genome shotgun (WGS) entry which is preliminary data.</text>
</comment>
<dbReference type="AlphaFoldDB" id="A0A5B7I2V0"/>
<evidence type="ECO:0000256" key="2">
    <source>
        <dbReference type="SAM" id="MobiDB-lite"/>
    </source>
</evidence>
<accession>A0A5B7I2V0</accession>
<organism evidence="3 4">
    <name type="scientific">Portunus trituberculatus</name>
    <name type="common">Swimming crab</name>
    <name type="synonym">Neptunus trituberculatus</name>
    <dbReference type="NCBI Taxonomy" id="210409"/>
    <lineage>
        <taxon>Eukaryota</taxon>
        <taxon>Metazoa</taxon>
        <taxon>Ecdysozoa</taxon>
        <taxon>Arthropoda</taxon>
        <taxon>Crustacea</taxon>
        <taxon>Multicrustacea</taxon>
        <taxon>Malacostraca</taxon>
        <taxon>Eumalacostraca</taxon>
        <taxon>Eucarida</taxon>
        <taxon>Decapoda</taxon>
        <taxon>Pleocyemata</taxon>
        <taxon>Brachyura</taxon>
        <taxon>Eubrachyura</taxon>
        <taxon>Portunoidea</taxon>
        <taxon>Portunidae</taxon>
        <taxon>Portuninae</taxon>
        <taxon>Portunus</taxon>
    </lineage>
</organism>
<feature type="compositionally biased region" description="Polar residues" evidence="2">
    <location>
        <begin position="25"/>
        <end position="38"/>
    </location>
</feature>
<dbReference type="Gene3D" id="1.20.5.340">
    <property type="match status" value="1"/>
</dbReference>